<proteinExistence type="inferred from homology"/>
<dbReference type="Pfam" id="PF14631">
    <property type="entry name" value="FancD2"/>
    <property type="match status" value="1"/>
</dbReference>
<dbReference type="OrthoDB" id="27031at2759"/>
<dbReference type="PANTHER" id="PTHR32086:SF0">
    <property type="entry name" value="FANCONI ANEMIA GROUP D2 PROTEIN"/>
    <property type="match status" value="1"/>
</dbReference>
<reference evidence="6 7" key="1">
    <citation type="journal article" date="2018" name="MBio">
        <title>Comparative Genomics Reveals the Core Gene Toolbox for the Fungus-Insect Symbiosis.</title>
        <authorList>
            <person name="Wang Y."/>
            <person name="Stata M."/>
            <person name="Wang W."/>
            <person name="Stajich J.E."/>
            <person name="White M.M."/>
            <person name="Moncalvo J.M."/>
        </authorList>
    </citation>
    <scope>NUCLEOTIDE SEQUENCE [LARGE SCALE GENOMIC DNA]</scope>
    <source>
        <strain evidence="6 7">SC-DP-2</strain>
    </source>
</reference>
<comment type="similarity">
    <text evidence="5">Belongs to the Fanconi anemia protein FANCD2 family.</text>
</comment>
<dbReference type="InterPro" id="IPR029448">
    <property type="entry name" value="FANCD2"/>
</dbReference>
<dbReference type="GO" id="GO:1990918">
    <property type="term" value="P:double-strand break repair involved in meiotic recombination"/>
    <property type="evidence" value="ECO:0007669"/>
    <property type="project" value="TreeGrafter"/>
</dbReference>
<feature type="non-terminal residue" evidence="6">
    <location>
        <position position="237"/>
    </location>
</feature>
<gene>
    <name evidence="6" type="ORF">BB560_004497</name>
</gene>
<evidence type="ECO:0000256" key="4">
    <source>
        <dbReference type="ARBA" id="ARBA00023242"/>
    </source>
</evidence>
<evidence type="ECO:0000256" key="2">
    <source>
        <dbReference type="ARBA" id="ARBA00022499"/>
    </source>
</evidence>
<keyword evidence="4" id="KW-0539">Nucleus</keyword>
<keyword evidence="7" id="KW-1185">Reference proteome</keyword>
<dbReference type="PANTHER" id="PTHR32086">
    <property type="entry name" value="FANCONI ANEMIA GROUP D2 PROTEIN"/>
    <property type="match status" value="1"/>
</dbReference>
<organism evidence="6 7">
    <name type="scientific">Smittium megazygosporum</name>
    <dbReference type="NCBI Taxonomy" id="133381"/>
    <lineage>
        <taxon>Eukaryota</taxon>
        <taxon>Fungi</taxon>
        <taxon>Fungi incertae sedis</taxon>
        <taxon>Zoopagomycota</taxon>
        <taxon>Kickxellomycotina</taxon>
        <taxon>Harpellomycetes</taxon>
        <taxon>Harpellales</taxon>
        <taxon>Legeriomycetaceae</taxon>
        <taxon>Smittium</taxon>
    </lineage>
</organism>
<accession>A0A2T9Z921</accession>
<dbReference type="GO" id="GO:0000793">
    <property type="term" value="C:condensed chromosome"/>
    <property type="evidence" value="ECO:0007669"/>
    <property type="project" value="TreeGrafter"/>
</dbReference>
<protein>
    <submittedName>
        <fullName evidence="6">Uncharacterized protein</fullName>
    </submittedName>
</protein>
<evidence type="ECO:0000313" key="7">
    <source>
        <dbReference type="Proteomes" id="UP000245609"/>
    </source>
</evidence>
<dbReference type="GO" id="GO:0031573">
    <property type="term" value="P:mitotic intra-S DNA damage checkpoint signaling"/>
    <property type="evidence" value="ECO:0007669"/>
    <property type="project" value="TreeGrafter"/>
</dbReference>
<dbReference type="STRING" id="133381.A0A2T9Z921"/>
<dbReference type="GO" id="GO:0005634">
    <property type="term" value="C:nucleus"/>
    <property type="evidence" value="ECO:0007669"/>
    <property type="project" value="UniProtKB-SubCell"/>
</dbReference>
<keyword evidence="3" id="KW-0832">Ubl conjugation</keyword>
<dbReference type="GO" id="GO:0036297">
    <property type="term" value="P:interstrand cross-link repair"/>
    <property type="evidence" value="ECO:0007669"/>
    <property type="project" value="TreeGrafter"/>
</dbReference>
<dbReference type="AlphaFoldDB" id="A0A2T9Z921"/>
<dbReference type="GO" id="GO:0070182">
    <property type="term" value="F:DNA polymerase binding"/>
    <property type="evidence" value="ECO:0007669"/>
    <property type="project" value="TreeGrafter"/>
</dbReference>
<dbReference type="EMBL" id="MBFS01001372">
    <property type="protein sequence ID" value="PVV01099.1"/>
    <property type="molecule type" value="Genomic_DNA"/>
</dbReference>
<feature type="non-terminal residue" evidence="6">
    <location>
        <position position="1"/>
    </location>
</feature>
<comment type="caution">
    <text evidence="6">The sequence shown here is derived from an EMBL/GenBank/DDBJ whole genome shotgun (WGS) entry which is preliminary data.</text>
</comment>
<evidence type="ECO:0000256" key="3">
    <source>
        <dbReference type="ARBA" id="ARBA00022843"/>
    </source>
</evidence>
<evidence type="ECO:0000256" key="1">
    <source>
        <dbReference type="ARBA" id="ARBA00004123"/>
    </source>
</evidence>
<dbReference type="Proteomes" id="UP000245609">
    <property type="component" value="Unassembled WGS sequence"/>
</dbReference>
<name>A0A2T9Z921_9FUNG</name>
<comment type="subcellular location">
    <subcellularLocation>
        <location evidence="1">Nucleus</location>
    </subcellularLocation>
</comment>
<sequence>DSDLEFLIELYVENYESHPYTVLDELINFSILSFTENDVSSEHFFASLTDKTLPVFFKSIACGLSRQFVKLGKQTSSVIIEEMLPLSKALHSLMIEARNLSKYKNVLVFSLRQGLVIIDTVTKRIIPTLEPIFLIYKDDILKALFHLQKSTRTMQIICGHSKAVRDLKMSKLVPTVRRSLESIVLRVKELLKNNNCISAFEIGSLRHRVNMFALQTQIAKRGLSKTQILRASSGLVN</sequence>
<keyword evidence="2" id="KW-1017">Isopeptide bond</keyword>
<evidence type="ECO:0000256" key="5">
    <source>
        <dbReference type="ARBA" id="ARBA00093456"/>
    </source>
</evidence>
<evidence type="ECO:0000313" key="6">
    <source>
        <dbReference type="EMBL" id="PVV01099.1"/>
    </source>
</evidence>
<dbReference type="GO" id="GO:0007129">
    <property type="term" value="P:homologous chromosome pairing at meiosis"/>
    <property type="evidence" value="ECO:0007669"/>
    <property type="project" value="TreeGrafter"/>
</dbReference>